<evidence type="ECO:0000313" key="2">
    <source>
        <dbReference type="EMBL" id="TCD13322.1"/>
    </source>
</evidence>
<evidence type="ECO:0000259" key="1">
    <source>
        <dbReference type="Pfam" id="PF00425"/>
    </source>
</evidence>
<comment type="caution">
    <text evidence="2">The sequence shown here is derived from an EMBL/GenBank/DDBJ whole genome shotgun (WGS) entry which is preliminary data.</text>
</comment>
<dbReference type="GO" id="GO:0009396">
    <property type="term" value="P:folic acid-containing compound biosynthetic process"/>
    <property type="evidence" value="ECO:0007669"/>
    <property type="project" value="InterPro"/>
</dbReference>
<dbReference type="InterPro" id="IPR005802">
    <property type="entry name" value="ADC_synth_comp_1"/>
</dbReference>
<dbReference type="InterPro" id="IPR015890">
    <property type="entry name" value="Chorismate_C"/>
</dbReference>
<sequence>MSHMPGSPYILLRDDIEGSEMLFARPLELVRADDADGVIAALDRLETAKRAGKWSAGYFSYEAGYAFEPKLRAILPDKRRMPLVLMGIFDGPEERPVTGGDHAEAALTDIRPIWSYEDYLPRFERVHQHLREGDCYQANLTFPMSARWHGEAEAIFDAMTDRQPVRYAALVDLGGPKVLSRSPELFFAVNEEGWIEAHPMKGTACRGSTPTQDAGFIEFLRNDTKNRAENVMIVDLLRNDISRICEPGTLYVPELFRIDTFPTVHQMVSRVRARLAADVTLSDAFAALFPCGSITGAPKLRAMQILHGIEGSPRDVYCGSIGFIAPTGAMRFNVAIRTVTLHADGHAVFNVGGGIVFDSQARPEYEECLLKVQFATG</sequence>
<dbReference type="PANTHER" id="PTHR11236:SF50">
    <property type="entry name" value="AMINODEOXYCHORISMATE SYNTHASE COMPONENT 1"/>
    <property type="match status" value="1"/>
</dbReference>
<dbReference type="AlphaFoldDB" id="A0A4R0P8C6"/>
<dbReference type="SUPFAM" id="SSF56322">
    <property type="entry name" value="ADC synthase"/>
    <property type="match status" value="1"/>
</dbReference>
<dbReference type="NCBIfam" id="TIGR00553">
    <property type="entry name" value="pabB"/>
    <property type="match status" value="1"/>
</dbReference>
<reference evidence="2 3" key="1">
    <citation type="journal article" date="2015" name="Antonie Van Leeuwenhoek">
        <title>Oricola cellulosilytica gen. nov., sp. nov., a cellulose-degrading bacterium of the family Phyllobacteriaceae isolated from surface seashore water, and emended descriptions of Mesorhizobium loti and Phyllobacterium myrsinacearum.</title>
        <authorList>
            <person name="Hameed A."/>
            <person name="Shahina M."/>
            <person name="Lai W.A."/>
            <person name="Lin S.Y."/>
            <person name="Young L.S."/>
            <person name="Liu Y.C."/>
            <person name="Hsu Y.H."/>
            <person name="Young C.C."/>
        </authorList>
    </citation>
    <scope>NUCLEOTIDE SEQUENCE [LARGE SCALE GENOMIC DNA]</scope>
    <source>
        <strain evidence="2 3">KCTC 52183</strain>
    </source>
</reference>
<dbReference type="GO" id="GO:0046820">
    <property type="term" value="F:4-amino-4-deoxychorismate synthase activity"/>
    <property type="evidence" value="ECO:0007669"/>
    <property type="project" value="UniProtKB-EC"/>
</dbReference>
<proteinExistence type="predicted"/>
<keyword evidence="2" id="KW-0808">Transferase</keyword>
<accession>A0A4R0P8C6</accession>
<dbReference type="InterPro" id="IPR019999">
    <property type="entry name" value="Anth_synth_I-like"/>
</dbReference>
<dbReference type="EC" id="2.6.1.85" evidence="2"/>
<dbReference type="Gene3D" id="3.60.120.10">
    <property type="entry name" value="Anthranilate synthase"/>
    <property type="match status" value="1"/>
</dbReference>
<evidence type="ECO:0000313" key="3">
    <source>
        <dbReference type="Proteomes" id="UP000291301"/>
    </source>
</evidence>
<dbReference type="Pfam" id="PF00425">
    <property type="entry name" value="Chorismate_bind"/>
    <property type="match status" value="1"/>
</dbReference>
<dbReference type="Proteomes" id="UP000291301">
    <property type="component" value="Unassembled WGS sequence"/>
</dbReference>
<dbReference type="GO" id="GO:0000162">
    <property type="term" value="P:L-tryptophan biosynthetic process"/>
    <property type="evidence" value="ECO:0007669"/>
    <property type="project" value="TreeGrafter"/>
</dbReference>
<feature type="domain" description="Chorismate-utilising enzyme C-terminal" evidence="1">
    <location>
        <begin position="116"/>
        <end position="371"/>
    </location>
</feature>
<dbReference type="RefSeq" id="WP_131569450.1">
    <property type="nucleotide sequence ID" value="NZ_JAINFK010000006.1"/>
</dbReference>
<protein>
    <submittedName>
        <fullName evidence="2">Aminodeoxychorismate synthase component I</fullName>
        <ecNumber evidence="2">2.6.1.85</ecNumber>
    </submittedName>
</protein>
<organism evidence="2 3">
    <name type="scientific">Oricola cellulosilytica</name>
    <dbReference type="NCBI Taxonomy" id="1429082"/>
    <lineage>
        <taxon>Bacteria</taxon>
        <taxon>Pseudomonadati</taxon>
        <taxon>Pseudomonadota</taxon>
        <taxon>Alphaproteobacteria</taxon>
        <taxon>Hyphomicrobiales</taxon>
        <taxon>Ahrensiaceae</taxon>
        <taxon>Oricola</taxon>
    </lineage>
</organism>
<gene>
    <name evidence="2" type="ORF">E0D97_12565</name>
</gene>
<keyword evidence="2" id="KW-0032">Aminotransferase</keyword>
<dbReference type="PANTHER" id="PTHR11236">
    <property type="entry name" value="AMINOBENZOATE/ANTHRANILATE SYNTHASE"/>
    <property type="match status" value="1"/>
</dbReference>
<dbReference type="OrthoDB" id="9803598at2"/>
<name>A0A4R0P8C6_9HYPH</name>
<dbReference type="PRINTS" id="PR00095">
    <property type="entry name" value="ANTSNTHASEI"/>
</dbReference>
<keyword evidence="3" id="KW-1185">Reference proteome</keyword>
<dbReference type="InterPro" id="IPR005801">
    <property type="entry name" value="ADC_synthase"/>
</dbReference>
<dbReference type="EMBL" id="SJST01000005">
    <property type="protein sequence ID" value="TCD13322.1"/>
    <property type="molecule type" value="Genomic_DNA"/>
</dbReference>
<dbReference type="NCBIfam" id="NF005698">
    <property type="entry name" value="PRK07508.1"/>
    <property type="match status" value="1"/>
</dbReference>